<dbReference type="InterPro" id="IPR001296">
    <property type="entry name" value="Glyco_trans_1"/>
</dbReference>
<organism evidence="3 4">
    <name type="scientific">Vibrio qinghaiensis</name>
    <dbReference type="NCBI Taxonomy" id="2025808"/>
    <lineage>
        <taxon>Bacteria</taxon>
        <taxon>Pseudomonadati</taxon>
        <taxon>Pseudomonadota</taxon>
        <taxon>Gammaproteobacteria</taxon>
        <taxon>Vibrionales</taxon>
        <taxon>Vibrionaceae</taxon>
        <taxon>Vibrio</taxon>
    </lineage>
</organism>
<reference evidence="3 4" key="1">
    <citation type="submission" date="2017-08" db="EMBL/GenBank/DDBJ databases">
        <title>The Vibrio qinghaiensis sp.-Q67 is a luminous bacteria isolated firstly from Qinghai lake, Qinghai province, China, which has been proved to be very sensitive to detect environmental and food pollutants. Therefore, complete genome analysis of V. qinghaiensis sp.-Q67 highlights the potential application of this strain on detection of hazards in the contaminated environments.</title>
        <authorList>
            <person name="Gong L."/>
        </authorList>
    </citation>
    <scope>NUCLEOTIDE SEQUENCE [LARGE SCALE GENOMIC DNA]</scope>
    <source>
        <strain evidence="3 4">Q67</strain>
    </source>
</reference>
<proteinExistence type="predicted"/>
<gene>
    <name evidence="3" type="ORF">CCZ37_12380</name>
</gene>
<sequence>MKVLQVYRTCYPETNGGVEQVIRFIASGTKTLGVETKILTLSDNDVSPYSCEGTEIIPVKKTFEVSSNGFSLKLISEFKKLSEWADIIHYHYPWPSGDLISLFNTIQKPSLVTYHSDIVKQKLLKVLYKPLEIHFLNHVNIIVATSPQYAQTSTNLQKYKNKVRVIPLAIDEETYPTPSKDNIDMWRDKVGEGFFLFVGVLRYYKGLDYLLEAAKINRLPIVIAGDGPEREKLEAYIAEHHLENVKLVGFISEEDKVSLHLLSKAFIFPSHLRSEAFGVSLLEAQISKKPIISCDIGTGSTYVNIHNKTGIVIKPANATDLSDAMSKLENNNILCNNLGQNGYERTKKLFNLEQQSHSYLKLYQTIMGLT</sequence>
<name>A0A223N0V8_9VIBR</name>
<dbReference type="AlphaFoldDB" id="A0A223N0V8"/>
<protein>
    <submittedName>
        <fullName evidence="3">Glycosyl transferase family 1</fullName>
    </submittedName>
</protein>
<keyword evidence="4" id="KW-1185">Reference proteome</keyword>
<evidence type="ECO:0000259" key="2">
    <source>
        <dbReference type="Pfam" id="PF13439"/>
    </source>
</evidence>
<dbReference type="InterPro" id="IPR028098">
    <property type="entry name" value="Glyco_trans_4-like_N"/>
</dbReference>
<dbReference type="KEGG" id="vqi:CCZ37_12380"/>
<dbReference type="PANTHER" id="PTHR45947">
    <property type="entry name" value="SULFOQUINOVOSYL TRANSFERASE SQD2"/>
    <property type="match status" value="1"/>
</dbReference>
<keyword evidence="3" id="KW-0808">Transferase</keyword>
<dbReference type="Pfam" id="PF13439">
    <property type="entry name" value="Glyco_transf_4"/>
    <property type="match status" value="1"/>
</dbReference>
<evidence type="ECO:0000313" key="4">
    <source>
        <dbReference type="Proteomes" id="UP000215148"/>
    </source>
</evidence>
<evidence type="ECO:0000259" key="1">
    <source>
        <dbReference type="Pfam" id="PF00534"/>
    </source>
</evidence>
<dbReference type="PANTHER" id="PTHR45947:SF3">
    <property type="entry name" value="SULFOQUINOVOSYL TRANSFERASE SQD2"/>
    <property type="match status" value="1"/>
</dbReference>
<dbReference type="Pfam" id="PF00534">
    <property type="entry name" value="Glycos_transf_1"/>
    <property type="match status" value="1"/>
</dbReference>
<dbReference type="GO" id="GO:0016757">
    <property type="term" value="F:glycosyltransferase activity"/>
    <property type="evidence" value="ECO:0007669"/>
    <property type="project" value="InterPro"/>
</dbReference>
<dbReference type="CDD" id="cd03795">
    <property type="entry name" value="GT4_WfcD-like"/>
    <property type="match status" value="1"/>
</dbReference>
<feature type="domain" description="Glycosyl transferase family 1" evidence="1">
    <location>
        <begin position="190"/>
        <end position="345"/>
    </location>
</feature>
<accession>A0A223N0V8</accession>
<dbReference type="Gene3D" id="3.40.50.2000">
    <property type="entry name" value="Glycogen Phosphorylase B"/>
    <property type="match status" value="2"/>
</dbReference>
<dbReference type="SUPFAM" id="SSF53756">
    <property type="entry name" value="UDP-Glycosyltransferase/glycogen phosphorylase"/>
    <property type="match status" value="1"/>
</dbReference>
<dbReference type="EMBL" id="CP022741">
    <property type="protein sequence ID" value="ASU23338.1"/>
    <property type="molecule type" value="Genomic_DNA"/>
</dbReference>
<dbReference type="RefSeq" id="WP_094500667.1">
    <property type="nucleotide sequence ID" value="NZ_CAWNHI010000001.1"/>
</dbReference>
<dbReference type="Proteomes" id="UP000215148">
    <property type="component" value="Chromosome 1"/>
</dbReference>
<dbReference type="InterPro" id="IPR050194">
    <property type="entry name" value="Glycosyltransferase_grp1"/>
</dbReference>
<evidence type="ECO:0000313" key="3">
    <source>
        <dbReference type="EMBL" id="ASU23338.1"/>
    </source>
</evidence>
<feature type="domain" description="Glycosyltransferase subfamily 4-like N-terminal" evidence="2">
    <location>
        <begin position="16"/>
        <end position="173"/>
    </location>
</feature>